<feature type="disulfide bond" evidence="10">
    <location>
        <begin position="88"/>
        <end position="106"/>
    </location>
</feature>
<feature type="domain" description="SRCR" evidence="14">
    <location>
        <begin position="416"/>
        <end position="460"/>
    </location>
</feature>
<dbReference type="GO" id="GO:0005886">
    <property type="term" value="C:plasma membrane"/>
    <property type="evidence" value="ECO:0007669"/>
    <property type="project" value="TreeGrafter"/>
</dbReference>
<dbReference type="SUPFAM" id="SSF50494">
    <property type="entry name" value="Trypsin-like serine proteases"/>
    <property type="match status" value="1"/>
</dbReference>
<comment type="subcellular location">
    <subcellularLocation>
        <location evidence="2">Endomembrane system</location>
    </subcellularLocation>
    <subcellularLocation>
        <location evidence="1">Membrane</location>
        <topology evidence="1">Single-pass membrane protein</topology>
    </subcellularLocation>
</comment>
<keyword evidence="16" id="KW-1185">Reference proteome</keyword>
<evidence type="ECO:0000256" key="10">
    <source>
        <dbReference type="PROSITE-ProRule" id="PRU00124"/>
    </source>
</evidence>
<feature type="disulfide bond" evidence="10">
    <location>
        <begin position="308"/>
        <end position="326"/>
    </location>
</feature>
<dbReference type="GO" id="GO:0006508">
    <property type="term" value="P:proteolysis"/>
    <property type="evidence" value="ECO:0007669"/>
    <property type="project" value="InterPro"/>
</dbReference>
<reference evidence="15" key="1">
    <citation type="submission" date="2021-01" db="EMBL/GenBank/DDBJ databases">
        <authorList>
            <person name="Li R."/>
            <person name="Bekaert M."/>
        </authorList>
    </citation>
    <scope>NUCLEOTIDE SEQUENCE</scope>
    <source>
        <strain evidence="15">Farmed</strain>
    </source>
</reference>
<evidence type="ECO:0000313" key="15">
    <source>
        <dbReference type="EMBL" id="CAE1319160.1"/>
    </source>
</evidence>
<dbReference type="PROSITE" id="PS50240">
    <property type="entry name" value="TRYPSIN_DOM"/>
    <property type="match status" value="1"/>
</dbReference>
<dbReference type="Gene3D" id="4.10.400.10">
    <property type="entry name" value="Low-density Lipoprotein Receptor"/>
    <property type="match status" value="8"/>
</dbReference>
<dbReference type="OrthoDB" id="664115at2759"/>
<dbReference type="SMART" id="SM00192">
    <property type="entry name" value="LDLa"/>
    <property type="match status" value="9"/>
</dbReference>
<comment type="caution">
    <text evidence="15">The sequence shown here is derived from an EMBL/GenBank/DDBJ whole genome shotgun (WGS) entry which is preliminary data.</text>
</comment>
<dbReference type="InterPro" id="IPR050685">
    <property type="entry name" value="LDLR"/>
</dbReference>
<dbReference type="InterPro" id="IPR033116">
    <property type="entry name" value="TRYPSIN_SER"/>
</dbReference>
<dbReference type="PROSITE" id="PS50287">
    <property type="entry name" value="SRCR_2"/>
    <property type="match status" value="1"/>
</dbReference>
<gene>
    <name evidence="15" type="ORF">SPHA_69585</name>
</gene>
<keyword evidence="9" id="KW-0325">Glycoprotein</keyword>
<evidence type="ECO:0000256" key="12">
    <source>
        <dbReference type="SAM" id="MobiDB-lite"/>
    </source>
</evidence>
<evidence type="ECO:0000256" key="6">
    <source>
        <dbReference type="ARBA" id="ARBA00022989"/>
    </source>
</evidence>
<feature type="disulfide bond" evidence="10">
    <location>
        <begin position="284"/>
        <end position="299"/>
    </location>
</feature>
<feature type="disulfide bond" evidence="10">
    <location>
        <begin position="360"/>
        <end position="375"/>
    </location>
</feature>
<feature type="compositionally biased region" description="Low complexity" evidence="12">
    <location>
        <begin position="8"/>
        <end position="47"/>
    </location>
</feature>
<dbReference type="InterPro" id="IPR036055">
    <property type="entry name" value="LDL_receptor-like_sf"/>
</dbReference>
<feature type="disulfide bond" evidence="10">
    <location>
        <begin position="200"/>
        <end position="218"/>
    </location>
</feature>
<dbReference type="PANTHER" id="PTHR24270">
    <property type="entry name" value="LOW-DENSITY LIPOPROTEIN RECEPTOR-RELATED"/>
    <property type="match status" value="1"/>
</dbReference>
<feature type="disulfide bond" evidence="10">
    <location>
        <begin position="193"/>
        <end position="205"/>
    </location>
</feature>
<feature type="domain" description="Peptidase S1" evidence="13">
    <location>
        <begin position="287"/>
        <end position="653"/>
    </location>
</feature>
<dbReference type="GO" id="GO:0004252">
    <property type="term" value="F:serine-type endopeptidase activity"/>
    <property type="evidence" value="ECO:0007669"/>
    <property type="project" value="InterPro"/>
</dbReference>
<dbReference type="CDD" id="cd00112">
    <property type="entry name" value="LDLa"/>
    <property type="match status" value="9"/>
</dbReference>
<name>A0A812EBE9_ACAPH</name>
<dbReference type="FunFam" id="4.10.400.10:FF:000034">
    <property type="entry name" value="Low-density lipoprotein receptor-related protein 2"/>
    <property type="match status" value="1"/>
</dbReference>
<sequence>MIVGGINKPSTSTPPSYYLTPTKSTRSHSSTMTASSASSTTMTSRPTPHSPLLPIKKPFTSEKPISKMLPISLYYGKLECDYRTEFQCGNGLCMSHKHWCNGVMDCHDGSDELPNCKCLESQFQCVKSGECIPGESFCDKHPLCRDLSDEPDNCTCNPKWHYQCSNSICLPISLRCDGINQCGDYSDELNCTCRDTDFKCKNGMCIPLIRLCDGKPDCPDADDEASNCTCHKGQFRCASGQCVPESGRCNGLQDCQDRSDEIGCKCQGFQCKSGLCLWGPHYRCNGIIDCEDLSDEIDCPWKPRHRLCKNGVQVPSSNWCDGQDHCYDNSDETNCVCLQGREISCEGGGPPVCIPRIWECDGYPDCNNGTDEINCGFLTCGPNEFRCDSGSSCLDKSYLCDGIVHCDDHSDEDDCVKLVEASKAKSASHQVQVMLKGEKMMICCTKWTQDYSDKLCHLLGYRNIGSNMSCDFWTPIKSGKYLRIKKRKASFKDTSPSSLLEMLKIDNTCAPHGTLTLTCESKVCGRRPLLDDHLSVASYLIGANLAHMAVQRLRNLKMHIWSYKICSRVNNFQKLNINMNSTFCAGYRSLLMSGCRGDSGSPLMCQDSDNRWYLMGIMSAGNRDCKPSRGTRTLVNFFTRTDSALEWINNVVGNSWT</sequence>
<evidence type="ECO:0000256" key="1">
    <source>
        <dbReference type="ARBA" id="ARBA00004167"/>
    </source>
</evidence>
<evidence type="ECO:0000256" key="9">
    <source>
        <dbReference type="ARBA" id="ARBA00023180"/>
    </source>
</evidence>
<dbReference type="GO" id="GO:0016192">
    <property type="term" value="P:vesicle-mediated transport"/>
    <property type="evidence" value="ECO:0007669"/>
    <property type="project" value="UniProtKB-ARBA"/>
</dbReference>
<accession>A0A812EBE9</accession>
<dbReference type="PROSITE" id="PS00135">
    <property type="entry name" value="TRYPSIN_SER"/>
    <property type="match status" value="1"/>
</dbReference>
<feature type="disulfide bond" evidence="10">
    <location>
        <begin position="230"/>
        <end position="242"/>
    </location>
</feature>
<dbReference type="PROSITE" id="PS50068">
    <property type="entry name" value="LDLRA_2"/>
    <property type="match status" value="9"/>
</dbReference>
<dbReference type="Gene3D" id="2.40.10.10">
    <property type="entry name" value="Trypsin-like serine proteases"/>
    <property type="match status" value="1"/>
</dbReference>
<organism evidence="15 16">
    <name type="scientific">Acanthosepion pharaonis</name>
    <name type="common">Pharaoh cuttlefish</name>
    <name type="synonym">Sepia pharaonis</name>
    <dbReference type="NCBI Taxonomy" id="158019"/>
    <lineage>
        <taxon>Eukaryota</taxon>
        <taxon>Metazoa</taxon>
        <taxon>Spiralia</taxon>
        <taxon>Lophotrochozoa</taxon>
        <taxon>Mollusca</taxon>
        <taxon>Cephalopoda</taxon>
        <taxon>Coleoidea</taxon>
        <taxon>Decapodiformes</taxon>
        <taxon>Sepiida</taxon>
        <taxon>Sepiina</taxon>
        <taxon>Sepiidae</taxon>
        <taxon>Acanthosepion</taxon>
    </lineage>
</organism>
<dbReference type="GO" id="GO:0012505">
    <property type="term" value="C:endomembrane system"/>
    <property type="evidence" value="ECO:0007669"/>
    <property type="project" value="UniProtKB-SubCell"/>
</dbReference>
<dbReference type="AlphaFoldDB" id="A0A812EBE9"/>
<evidence type="ECO:0000256" key="4">
    <source>
        <dbReference type="ARBA" id="ARBA00022729"/>
    </source>
</evidence>
<feature type="disulfide bond" evidence="10">
    <location>
        <begin position="176"/>
        <end position="191"/>
    </location>
</feature>
<feature type="disulfide bond" evidence="10">
    <location>
        <begin position="237"/>
        <end position="255"/>
    </location>
</feature>
<dbReference type="Gene3D" id="4.10.1220.10">
    <property type="entry name" value="EGF-type module"/>
    <property type="match status" value="1"/>
</dbReference>
<evidence type="ECO:0000256" key="2">
    <source>
        <dbReference type="ARBA" id="ARBA00004308"/>
    </source>
</evidence>
<evidence type="ECO:0000313" key="16">
    <source>
        <dbReference type="Proteomes" id="UP000597762"/>
    </source>
</evidence>
<keyword evidence="8 10" id="KW-1015">Disulfide bond</keyword>
<evidence type="ECO:0000256" key="11">
    <source>
        <dbReference type="PROSITE-ProRule" id="PRU00196"/>
    </source>
</evidence>
<keyword evidence="4" id="KW-0732">Signal</keyword>
<dbReference type="PROSITE" id="PS01209">
    <property type="entry name" value="LDLRA_1"/>
    <property type="match status" value="2"/>
</dbReference>
<feature type="region of interest" description="Disordered" evidence="12">
    <location>
        <begin position="1"/>
        <end position="58"/>
    </location>
</feature>
<feature type="disulfide bond" evidence="10">
    <location>
        <begin position="400"/>
        <end position="415"/>
    </location>
</feature>
<comment type="caution">
    <text evidence="11">Lacks conserved residue(s) required for the propagation of feature annotation.</text>
</comment>
<dbReference type="InterPro" id="IPR001254">
    <property type="entry name" value="Trypsin_dom"/>
</dbReference>
<keyword evidence="15" id="KW-0449">Lipoprotein</keyword>
<feature type="disulfide bond" evidence="10">
    <location>
        <begin position="249"/>
        <end position="264"/>
    </location>
</feature>
<keyword evidence="3" id="KW-0812">Transmembrane</keyword>
<dbReference type="InterPro" id="IPR023415">
    <property type="entry name" value="LDLR_class-A_CS"/>
</dbReference>
<dbReference type="InterPro" id="IPR009003">
    <property type="entry name" value="Peptidase_S1_PA"/>
</dbReference>
<dbReference type="PRINTS" id="PR00261">
    <property type="entry name" value="LDLRECEPTOR"/>
</dbReference>
<dbReference type="EMBL" id="CAHIKZ030005093">
    <property type="protein sequence ID" value="CAE1319160.1"/>
    <property type="molecule type" value="Genomic_DNA"/>
</dbReference>
<proteinExistence type="predicted"/>
<dbReference type="Pfam" id="PF00057">
    <property type="entry name" value="Ldl_recept_a"/>
    <property type="match status" value="7"/>
</dbReference>
<feature type="disulfide bond" evidence="10">
    <location>
        <begin position="320"/>
        <end position="335"/>
    </location>
</feature>
<feature type="disulfide bond" evidence="10">
    <location>
        <begin position="264"/>
        <end position="276"/>
    </location>
</feature>
<dbReference type="SUPFAM" id="SSF57424">
    <property type="entry name" value="LDL receptor-like module"/>
    <property type="match status" value="8"/>
</dbReference>
<dbReference type="Proteomes" id="UP000597762">
    <property type="component" value="Unassembled WGS sequence"/>
</dbReference>
<keyword evidence="5" id="KW-0677">Repeat</keyword>
<evidence type="ECO:0000256" key="7">
    <source>
        <dbReference type="ARBA" id="ARBA00023136"/>
    </source>
</evidence>
<evidence type="ECO:0000259" key="14">
    <source>
        <dbReference type="PROSITE" id="PS50287"/>
    </source>
</evidence>
<keyword evidence="7" id="KW-0472">Membrane</keyword>
<dbReference type="InterPro" id="IPR043504">
    <property type="entry name" value="Peptidase_S1_PA_chymotrypsin"/>
</dbReference>
<keyword evidence="15" id="KW-0675">Receptor</keyword>
<dbReference type="Pfam" id="PF00089">
    <property type="entry name" value="Trypsin"/>
    <property type="match status" value="1"/>
</dbReference>
<evidence type="ECO:0000256" key="5">
    <source>
        <dbReference type="ARBA" id="ARBA00022737"/>
    </source>
</evidence>
<evidence type="ECO:0000259" key="13">
    <source>
        <dbReference type="PROSITE" id="PS50240"/>
    </source>
</evidence>
<evidence type="ECO:0000256" key="8">
    <source>
        <dbReference type="ARBA" id="ARBA00023157"/>
    </source>
</evidence>
<dbReference type="InterPro" id="IPR001190">
    <property type="entry name" value="SRCR"/>
</dbReference>
<protein>
    <submittedName>
        <fullName evidence="15">Very low-density lipoprotein receptor,Low-density lipoprotein receptor-related protein 1B</fullName>
    </submittedName>
</protein>
<evidence type="ECO:0000256" key="3">
    <source>
        <dbReference type="ARBA" id="ARBA00022692"/>
    </source>
</evidence>
<dbReference type="InterPro" id="IPR002172">
    <property type="entry name" value="LDrepeatLR_classA_rpt"/>
</dbReference>
<keyword evidence="6" id="KW-1133">Transmembrane helix</keyword>
<feature type="disulfide bond" evidence="10">
    <location>
        <begin position="164"/>
        <end position="182"/>
    </location>
</feature>